<evidence type="ECO:0000313" key="3">
    <source>
        <dbReference type="EMBL" id="BCI64553.1"/>
    </source>
</evidence>
<keyword evidence="4" id="KW-1185">Reference proteome</keyword>
<sequence length="369" mass="40747">MKKRFLLLSTVALFSSATLFAQDIKNGLVVYYNMEEGVNGDAPDNMANAPIDLSGNNNNSVNRGQAPKGHNFKTEPDFNSFSFGTVLTSEPDVPGHISTPAGVLNRGKGDYSIAFWVRVEDSNLPVLQGHKDYQFLAYNQKVNAQNMQGTNIAGLATPTLACMKDGKFAAVSTNEADYFTAEDMVEYGRWYHYAVTSSLDFATTILYIDGKEVARKEIPLEEQGDLIPSDGGVILRRGGGGNLEYENPDDPATPIRIPTQRFIFEGAMDEFRIYDRVLTPEEVVAIMNVNKNGSVDIENNIDNSGISVYVSEKNIIVENSEGYNMAIYNCTGSLISNQKIDSNHQVVSMNQSGIYLVRINNETFRIILK</sequence>
<accession>A0A7G1HZU6</accession>
<dbReference type="Pfam" id="PF13385">
    <property type="entry name" value="Laminin_G_3"/>
    <property type="match status" value="1"/>
</dbReference>
<dbReference type="NCBIfam" id="TIGR04183">
    <property type="entry name" value="Por_Secre_tail"/>
    <property type="match status" value="1"/>
</dbReference>
<evidence type="ECO:0000256" key="1">
    <source>
        <dbReference type="SAM" id="MobiDB-lite"/>
    </source>
</evidence>
<dbReference type="GO" id="GO:0004553">
    <property type="term" value="F:hydrolase activity, hydrolyzing O-glycosyl compounds"/>
    <property type="evidence" value="ECO:0007669"/>
    <property type="project" value="UniProtKB-ARBA"/>
</dbReference>
<evidence type="ECO:0008006" key="5">
    <source>
        <dbReference type="Google" id="ProtNLM"/>
    </source>
</evidence>
<reference evidence="4" key="1">
    <citation type="submission" date="2020-07" db="EMBL/GenBank/DDBJ databases">
        <title>Complete genome sequencing of Coprobacter sp. strain 2CBH44.</title>
        <authorList>
            <person name="Sakamoto M."/>
            <person name="Murakami T."/>
            <person name="Mori H."/>
        </authorList>
    </citation>
    <scope>NUCLEOTIDE SEQUENCE [LARGE SCALE GENOMIC DNA]</scope>
    <source>
        <strain evidence="4">2CBH44</strain>
    </source>
</reference>
<dbReference type="Proteomes" id="UP000594042">
    <property type="component" value="Chromosome"/>
</dbReference>
<dbReference type="InterPro" id="IPR026444">
    <property type="entry name" value="Secre_tail"/>
</dbReference>
<keyword evidence="2" id="KW-0732">Signal</keyword>
<feature type="region of interest" description="Disordered" evidence="1">
    <location>
        <begin position="45"/>
        <end position="73"/>
    </location>
</feature>
<dbReference type="RefSeq" id="WP_021929717.1">
    <property type="nucleotide sequence ID" value="NZ_AP023322.1"/>
</dbReference>
<evidence type="ECO:0000313" key="4">
    <source>
        <dbReference type="Proteomes" id="UP000594042"/>
    </source>
</evidence>
<name>A0A7G1HZU6_9BACT</name>
<feature type="compositionally biased region" description="Polar residues" evidence="1">
    <location>
        <begin position="54"/>
        <end position="63"/>
    </location>
</feature>
<dbReference type="AlphaFoldDB" id="A0A7G1HZU6"/>
<protein>
    <recommendedName>
        <fullName evidence="5">LamG-like jellyroll fold domain-containing protein</fullName>
    </recommendedName>
</protein>
<proteinExistence type="predicted"/>
<dbReference type="KEGG" id="copr:Cop2CBH44_29060"/>
<dbReference type="GO" id="GO:0005975">
    <property type="term" value="P:carbohydrate metabolic process"/>
    <property type="evidence" value="ECO:0007669"/>
    <property type="project" value="UniProtKB-ARBA"/>
</dbReference>
<dbReference type="Gene3D" id="2.60.120.200">
    <property type="match status" value="1"/>
</dbReference>
<evidence type="ECO:0000256" key="2">
    <source>
        <dbReference type="SAM" id="SignalP"/>
    </source>
</evidence>
<gene>
    <name evidence="3" type="ORF">Cop2CBH44_29060</name>
</gene>
<dbReference type="InterPro" id="IPR013320">
    <property type="entry name" value="ConA-like_dom_sf"/>
</dbReference>
<feature type="signal peptide" evidence="2">
    <location>
        <begin position="1"/>
        <end position="21"/>
    </location>
</feature>
<dbReference type="EMBL" id="AP023322">
    <property type="protein sequence ID" value="BCI64553.1"/>
    <property type="molecule type" value="Genomic_DNA"/>
</dbReference>
<dbReference type="SUPFAM" id="SSF49899">
    <property type="entry name" value="Concanavalin A-like lectins/glucanases"/>
    <property type="match status" value="1"/>
</dbReference>
<feature type="chain" id="PRO_5028998526" description="LamG-like jellyroll fold domain-containing protein" evidence="2">
    <location>
        <begin position="22"/>
        <end position="369"/>
    </location>
</feature>
<organism evidence="3 4">
    <name type="scientific">Coprobacter secundus subsp. similis</name>
    <dbReference type="NCBI Taxonomy" id="2751153"/>
    <lineage>
        <taxon>Bacteria</taxon>
        <taxon>Pseudomonadati</taxon>
        <taxon>Bacteroidota</taxon>
        <taxon>Bacteroidia</taxon>
        <taxon>Bacteroidales</taxon>
        <taxon>Barnesiellaceae</taxon>
        <taxon>Coprobacter</taxon>
    </lineage>
</organism>